<dbReference type="EC" id="1.6.1.1" evidence="4"/>
<dbReference type="RefSeq" id="WP_183730683.1">
    <property type="nucleotide sequence ID" value="NZ_JACHID010000004.1"/>
</dbReference>
<comment type="caution">
    <text evidence="16">The sequence shown here is derived from an EMBL/GenBank/DDBJ whole genome shotgun (WGS) entry which is preliminary data.</text>
</comment>
<dbReference type="SUPFAM" id="SSF55424">
    <property type="entry name" value="FAD/NAD-linked reductases, dimerisation (C-terminal) domain"/>
    <property type="match status" value="1"/>
</dbReference>
<dbReference type="PRINTS" id="PR00411">
    <property type="entry name" value="PNDRDTASEI"/>
</dbReference>
<evidence type="ECO:0000256" key="12">
    <source>
        <dbReference type="ARBA" id="ARBA00031183"/>
    </source>
</evidence>
<reference evidence="16 17" key="1">
    <citation type="submission" date="2020-08" db="EMBL/GenBank/DDBJ databases">
        <title>Genomic Encyclopedia of Type Strains, Phase IV (KMG-IV): sequencing the most valuable type-strain genomes for metagenomic binning, comparative biology and taxonomic classification.</title>
        <authorList>
            <person name="Goeker M."/>
        </authorList>
    </citation>
    <scope>NUCLEOTIDE SEQUENCE [LARGE SCALE GENOMIC DNA]</scope>
    <source>
        <strain evidence="16 17">DSM 22071</strain>
    </source>
</reference>
<dbReference type="GO" id="GO:0006103">
    <property type="term" value="P:2-oxoglutarate metabolic process"/>
    <property type="evidence" value="ECO:0007669"/>
    <property type="project" value="TreeGrafter"/>
</dbReference>
<feature type="binding site" evidence="13">
    <location>
        <begin position="192"/>
        <end position="199"/>
    </location>
    <ligand>
        <name>NAD(+)</name>
        <dbReference type="ChEBI" id="CHEBI:57540"/>
    </ligand>
</feature>
<dbReference type="PIRSF" id="PIRSF000350">
    <property type="entry name" value="Mercury_reductase_MerA"/>
    <property type="match status" value="1"/>
</dbReference>
<keyword evidence="11 13" id="KW-0520">NAD</keyword>
<accession>A0A7W7Y3W9</accession>
<evidence type="ECO:0000256" key="3">
    <source>
        <dbReference type="ARBA" id="ARBA00007532"/>
    </source>
</evidence>
<evidence type="ECO:0000256" key="5">
    <source>
        <dbReference type="ARBA" id="ARBA00016603"/>
    </source>
</evidence>
<keyword evidence="8 13" id="KW-0274">FAD</keyword>
<dbReference type="Gene3D" id="3.50.50.60">
    <property type="entry name" value="FAD/NAD(P)-binding domain"/>
    <property type="match status" value="2"/>
</dbReference>
<keyword evidence="7" id="KW-0285">Flavoprotein</keyword>
<proteinExistence type="inferred from homology"/>
<dbReference type="Proteomes" id="UP000528322">
    <property type="component" value="Unassembled WGS sequence"/>
</dbReference>
<evidence type="ECO:0000256" key="4">
    <source>
        <dbReference type="ARBA" id="ARBA00012772"/>
    </source>
</evidence>
<dbReference type="Gene3D" id="3.30.390.30">
    <property type="match status" value="1"/>
</dbReference>
<dbReference type="GO" id="GO:0050660">
    <property type="term" value="F:flavin adenine dinucleotide binding"/>
    <property type="evidence" value="ECO:0007669"/>
    <property type="project" value="TreeGrafter"/>
</dbReference>
<comment type="cofactor">
    <cofactor evidence="13">
        <name>FAD</name>
        <dbReference type="ChEBI" id="CHEBI:57692"/>
    </cofactor>
    <text evidence="13">Binds 1 FAD per subunit.</text>
</comment>
<protein>
    <recommendedName>
        <fullName evidence="5">Soluble pyridine nucleotide transhydrogenase</fullName>
        <ecNumber evidence="4">1.6.1.1</ecNumber>
    </recommendedName>
    <alternativeName>
        <fullName evidence="12">NAD(P)(+) transhydrogenase [B-specific]</fullName>
    </alternativeName>
</protein>
<evidence type="ECO:0000256" key="1">
    <source>
        <dbReference type="ARBA" id="ARBA00002842"/>
    </source>
</evidence>
<evidence type="ECO:0000259" key="15">
    <source>
        <dbReference type="Pfam" id="PF07992"/>
    </source>
</evidence>
<feature type="binding site" evidence="13">
    <location>
        <position position="52"/>
    </location>
    <ligand>
        <name>FAD</name>
        <dbReference type="ChEBI" id="CHEBI:57692"/>
    </ligand>
</feature>
<dbReference type="AlphaFoldDB" id="A0A7W7Y3W9"/>
<feature type="binding site" evidence="13">
    <location>
        <position position="278"/>
    </location>
    <ligand>
        <name>NAD(+)</name>
        <dbReference type="ChEBI" id="CHEBI:57540"/>
    </ligand>
</feature>
<comment type="similarity">
    <text evidence="3">Belongs to the class-I pyridine nucleotide-disulfide oxidoreductase family.</text>
</comment>
<keyword evidence="17" id="KW-1185">Reference proteome</keyword>
<sequence>MSYQYDLIVIGSGPAGLNAALEAIKQDKRVLVIEERGFEGGNYLHNGTIPSKTLREAVLRLTGKGSALASASLTTQQQCQAEKSLDPCQEITFADLEREVLSVIGYQLHSLQTNLSHMGIDTLSGAARFINAHTLEVRDQKQRRAVTGDIILVATGSRPRTPSNVPIDNEVIFESTGLLRAGRIPKKMIVVGGGVIGTEYATIFAALGTQVQLLDRNERPLQFLDDEVCQLLTEIMAENGVEFVPGQNITAIRREGDEGVVQTDTGAYHADLVLYALGRTANTETLDLANANLSLNDWGYIPVNNLYQTATPNIFAVGDVIGWPSLASTSALQGQMAVRHAFRIPTSPFPELFPFGVYTIPEISMVGKTSQECEAKGYQHASGRARFGQMPRGIISNDLQGMVKLNFHQETGELLGVHIIGTSATEIIHTGYLAIMGRKRVDEFPAMVFNTPTFSEGYRIAALDGMCNLKNR</sequence>
<dbReference type="NCBIfam" id="NF003585">
    <property type="entry name" value="PRK05249.1"/>
    <property type="match status" value="1"/>
</dbReference>
<dbReference type="PANTHER" id="PTHR22912:SF93">
    <property type="entry name" value="SOLUBLE PYRIDINE NUCLEOTIDE TRANSHYDROGENASE"/>
    <property type="match status" value="1"/>
</dbReference>
<dbReference type="EMBL" id="JACHID010000004">
    <property type="protein sequence ID" value="MBB5021641.1"/>
    <property type="molecule type" value="Genomic_DNA"/>
</dbReference>
<dbReference type="InterPro" id="IPR004099">
    <property type="entry name" value="Pyr_nucl-diS_OxRdtase_dimer"/>
</dbReference>
<evidence type="ECO:0000256" key="13">
    <source>
        <dbReference type="PIRSR" id="PIRSR000350-3"/>
    </source>
</evidence>
<dbReference type="InterPro" id="IPR023753">
    <property type="entry name" value="FAD/NAD-binding_dom"/>
</dbReference>
<comment type="subcellular location">
    <subcellularLocation>
        <location evidence="2">Cytoplasm</location>
    </subcellularLocation>
</comment>
<evidence type="ECO:0000256" key="9">
    <source>
        <dbReference type="ARBA" id="ARBA00022857"/>
    </source>
</evidence>
<gene>
    <name evidence="16" type="ORF">HNR37_000953</name>
</gene>
<feature type="binding site" evidence="13">
    <location>
        <begin position="155"/>
        <end position="157"/>
    </location>
    <ligand>
        <name>FAD</name>
        <dbReference type="ChEBI" id="CHEBI:57692"/>
    </ligand>
</feature>
<dbReference type="InterPro" id="IPR036188">
    <property type="entry name" value="FAD/NAD-bd_sf"/>
</dbReference>
<dbReference type="InterPro" id="IPR016156">
    <property type="entry name" value="FAD/NAD-linked_Rdtase_dimer_sf"/>
</dbReference>
<evidence type="ECO:0000313" key="17">
    <source>
        <dbReference type="Proteomes" id="UP000528322"/>
    </source>
</evidence>
<dbReference type="PRINTS" id="PR00368">
    <property type="entry name" value="FADPNR"/>
</dbReference>
<dbReference type="Pfam" id="PF07992">
    <property type="entry name" value="Pyr_redox_2"/>
    <property type="match status" value="1"/>
</dbReference>
<evidence type="ECO:0000256" key="2">
    <source>
        <dbReference type="ARBA" id="ARBA00004496"/>
    </source>
</evidence>
<dbReference type="GO" id="GO:0003957">
    <property type="term" value="F:NAD(P)+ transhydrogenase (Si-specific) activity"/>
    <property type="evidence" value="ECO:0007669"/>
    <property type="project" value="UniProtKB-EC"/>
</dbReference>
<dbReference type="GO" id="GO:0005829">
    <property type="term" value="C:cytosol"/>
    <property type="evidence" value="ECO:0007669"/>
    <property type="project" value="TreeGrafter"/>
</dbReference>
<evidence type="ECO:0000256" key="10">
    <source>
        <dbReference type="ARBA" id="ARBA00023002"/>
    </source>
</evidence>
<keyword evidence="10 16" id="KW-0560">Oxidoreductase</keyword>
<dbReference type="GO" id="GO:0004148">
    <property type="term" value="F:dihydrolipoyl dehydrogenase (NADH) activity"/>
    <property type="evidence" value="ECO:0007669"/>
    <property type="project" value="TreeGrafter"/>
</dbReference>
<comment type="function">
    <text evidence="1">Conversion of NADPH, generated by peripheral catabolic pathways, to NADH, which can enter the respiratory chain for energy generation.</text>
</comment>
<evidence type="ECO:0000313" key="16">
    <source>
        <dbReference type="EMBL" id="MBB5021641.1"/>
    </source>
</evidence>
<evidence type="ECO:0000256" key="6">
    <source>
        <dbReference type="ARBA" id="ARBA00022490"/>
    </source>
</evidence>
<dbReference type="Pfam" id="PF02852">
    <property type="entry name" value="Pyr_redox_dim"/>
    <property type="match status" value="1"/>
</dbReference>
<evidence type="ECO:0000256" key="11">
    <source>
        <dbReference type="ARBA" id="ARBA00023027"/>
    </source>
</evidence>
<evidence type="ECO:0000256" key="7">
    <source>
        <dbReference type="ARBA" id="ARBA00022630"/>
    </source>
</evidence>
<keyword evidence="9" id="KW-0521">NADP</keyword>
<feature type="domain" description="Pyridine nucleotide-disulphide oxidoreductase dimerisation" evidence="14">
    <location>
        <begin position="354"/>
        <end position="459"/>
    </location>
</feature>
<dbReference type="PANTHER" id="PTHR22912">
    <property type="entry name" value="DISULFIDE OXIDOREDUCTASE"/>
    <property type="match status" value="1"/>
</dbReference>
<dbReference type="InterPro" id="IPR050151">
    <property type="entry name" value="Class-I_Pyr_Nuc-Dis_Oxidored"/>
</dbReference>
<dbReference type="InterPro" id="IPR001100">
    <property type="entry name" value="Pyr_nuc-diS_OxRdtase"/>
</dbReference>
<keyword evidence="13" id="KW-0547">Nucleotide-binding</keyword>
<dbReference type="FunFam" id="3.30.390.30:FF:000001">
    <property type="entry name" value="Dihydrolipoyl dehydrogenase"/>
    <property type="match status" value="1"/>
</dbReference>
<name>A0A7W7Y3W9_9BACT</name>
<evidence type="ECO:0000259" key="14">
    <source>
        <dbReference type="Pfam" id="PF02852"/>
    </source>
</evidence>
<evidence type="ECO:0000256" key="8">
    <source>
        <dbReference type="ARBA" id="ARBA00022827"/>
    </source>
</evidence>
<feature type="binding site" evidence="13">
    <location>
        <position position="319"/>
    </location>
    <ligand>
        <name>FAD</name>
        <dbReference type="ChEBI" id="CHEBI:57692"/>
    </ligand>
</feature>
<feature type="domain" description="FAD/NAD(P)-binding" evidence="15">
    <location>
        <begin position="5"/>
        <end position="334"/>
    </location>
</feature>
<dbReference type="SUPFAM" id="SSF51905">
    <property type="entry name" value="FAD/NAD(P)-binding domain"/>
    <property type="match status" value="1"/>
</dbReference>
<organism evidence="16 17">
    <name type="scientific">Desulfurispira natronophila</name>
    <dbReference type="NCBI Taxonomy" id="682562"/>
    <lineage>
        <taxon>Bacteria</taxon>
        <taxon>Pseudomonadati</taxon>
        <taxon>Chrysiogenota</taxon>
        <taxon>Chrysiogenia</taxon>
        <taxon>Chrysiogenales</taxon>
        <taxon>Chrysiogenaceae</taxon>
        <taxon>Desulfurispira</taxon>
    </lineage>
</organism>
<keyword evidence="6" id="KW-0963">Cytoplasm</keyword>